<dbReference type="AlphaFoldDB" id="A0A1I1EEK4"/>
<keyword evidence="2" id="KW-1185">Reference proteome</keyword>
<evidence type="ECO:0000313" key="2">
    <source>
        <dbReference type="Proteomes" id="UP000199577"/>
    </source>
</evidence>
<organism evidence="1 2">
    <name type="scientific">Parapedobacter composti</name>
    <dbReference type="NCBI Taxonomy" id="623281"/>
    <lineage>
        <taxon>Bacteria</taxon>
        <taxon>Pseudomonadati</taxon>
        <taxon>Bacteroidota</taxon>
        <taxon>Sphingobacteriia</taxon>
        <taxon>Sphingobacteriales</taxon>
        <taxon>Sphingobacteriaceae</taxon>
        <taxon>Parapedobacter</taxon>
    </lineage>
</organism>
<sequence>MKTLLDELQWKEDCLLGRAPGEQQTLFQARLLADPEFRKDIHWQCQAYGYIREYGRRQLRDELEGIHRMLFTEPQHRLFRNRVMAFFRR</sequence>
<dbReference type="OrthoDB" id="1444051at2"/>
<evidence type="ECO:0000313" key="1">
    <source>
        <dbReference type="EMBL" id="SFB85589.1"/>
    </source>
</evidence>
<gene>
    <name evidence="1" type="ORF">SAMN05421747_101537</name>
</gene>
<reference evidence="1 2" key="1">
    <citation type="submission" date="2016-10" db="EMBL/GenBank/DDBJ databases">
        <authorList>
            <person name="de Groot N.N."/>
        </authorList>
    </citation>
    <scope>NUCLEOTIDE SEQUENCE [LARGE SCALE GENOMIC DNA]</scope>
    <source>
        <strain evidence="1 2">DSM 22900</strain>
    </source>
</reference>
<name>A0A1I1EEK4_9SPHI</name>
<proteinExistence type="predicted"/>
<dbReference type="EMBL" id="FOLL01000001">
    <property type="protein sequence ID" value="SFB85589.1"/>
    <property type="molecule type" value="Genomic_DNA"/>
</dbReference>
<dbReference type="RefSeq" id="WP_139215793.1">
    <property type="nucleotide sequence ID" value="NZ_FOLL01000001.1"/>
</dbReference>
<protein>
    <submittedName>
        <fullName evidence="1">Uncharacterized protein</fullName>
    </submittedName>
</protein>
<accession>A0A1I1EEK4</accession>
<dbReference type="Proteomes" id="UP000199577">
    <property type="component" value="Unassembled WGS sequence"/>
</dbReference>
<dbReference type="STRING" id="623281.SAMN05421747_101537"/>